<evidence type="ECO:0000256" key="4">
    <source>
        <dbReference type="ARBA" id="ARBA00022475"/>
    </source>
</evidence>
<keyword evidence="8" id="KW-0547">Nucleotide-binding</keyword>
<evidence type="ECO:0000259" key="16">
    <source>
        <dbReference type="PROSITE" id="PS50109"/>
    </source>
</evidence>
<evidence type="ECO:0000256" key="2">
    <source>
        <dbReference type="ARBA" id="ARBA00004651"/>
    </source>
</evidence>
<evidence type="ECO:0000256" key="10">
    <source>
        <dbReference type="ARBA" id="ARBA00022840"/>
    </source>
</evidence>
<dbReference type="PROSITE" id="PS50109">
    <property type="entry name" value="HIS_KIN"/>
    <property type="match status" value="1"/>
</dbReference>
<dbReference type="PANTHER" id="PTHR24421">
    <property type="entry name" value="NITRATE/NITRITE SENSOR PROTEIN NARX-RELATED"/>
    <property type="match status" value="1"/>
</dbReference>
<evidence type="ECO:0000256" key="11">
    <source>
        <dbReference type="ARBA" id="ARBA00022989"/>
    </source>
</evidence>
<evidence type="ECO:0000313" key="18">
    <source>
        <dbReference type="EMBL" id="MBP2018913.1"/>
    </source>
</evidence>
<feature type="coiled-coil region" evidence="14">
    <location>
        <begin position="247"/>
        <end position="274"/>
    </location>
</feature>
<evidence type="ECO:0000256" key="5">
    <source>
        <dbReference type="ARBA" id="ARBA00022553"/>
    </source>
</evidence>
<dbReference type="InterPro" id="IPR050482">
    <property type="entry name" value="Sensor_HK_TwoCompSys"/>
</dbReference>
<proteinExistence type="predicted"/>
<keyword evidence="13 15" id="KW-0472">Membrane</keyword>
<feature type="domain" description="HAMP" evidence="17">
    <location>
        <begin position="200"/>
        <end position="252"/>
    </location>
</feature>
<keyword evidence="12" id="KW-0902">Two-component regulatory system</keyword>
<evidence type="ECO:0000256" key="1">
    <source>
        <dbReference type="ARBA" id="ARBA00000085"/>
    </source>
</evidence>
<evidence type="ECO:0000256" key="14">
    <source>
        <dbReference type="SAM" id="Coils"/>
    </source>
</evidence>
<protein>
    <recommendedName>
        <fullName evidence="3">histidine kinase</fullName>
        <ecNumber evidence="3">2.7.13.3</ecNumber>
    </recommendedName>
</protein>
<dbReference type="SMART" id="SM00304">
    <property type="entry name" value="HAMP"/>
    <property type="match status" value="1"/>
</dbReference>
<organism evidence="18 19">
    <name type="scientific">Symbiobacterium terraclitae</name>
    <dbReference type="NCBI Taxonomy" id="557451"/>
    <lineage>
        <taxon>Bacteria</taxon>
        <taxon>Bacillati</taxon>
        <taxon>Bacillota</taxon>
        <taxon>Clostridia</taxon>
        <taxon>Eubacteriales</taxon>
        <taxon>Symbiobacteriaceae</taxon>
        <taxon>Symbiobacterium</taxon>
    </lineage>
</organism>
<dbReference type="PIRSF" id="PIRSF037433">
    <property type="entry name" value="STHK_STH3221_prd"/>
    <property type="match status" value="1"/>
</dbReference>
<dbReference type="InterPro" id="IPR036890">
    <property type="entry name" value="HATPase_C_sf"/>
</dbReference>
<dbReference type="Pfam" id="PF02518">
    <property type="entry name" value="HATPase_c"/>
    <property type="match status" value="1"/>
</dbReference>
<evidence type="ECO:0000256" key="3">
    <source>
        <dbReference type="ARBA" id="ARBA00012438"/>
    </source>
</evidence>
<keyword evidence="7 15" id="KW-0812">Transmembrane</keyword>
<evidence type="ECO:0000256" key="8">
    <source>
        <dbReference type="ARBA" id="ARBA00022741"/>
    </source>
</evidence>
<accession>A0ABS4JTQ2</accession>
<dbReference type="Gene3D" id="1.20.5.1930">
    <property type="match status" value="1"/>
</dbReference>
<keyword evidence="9 18" id="KW-0418">Kinase</keyword>
<evidence type="ECO:0000313" key="19">
    <source>
        <dbReference type="Proteomes" id="UP001519289"/>
    </source>
</evidence>
<dbReference type="Pfam" id="PF00672">
    <property type="entry name" value="HAMP"/>
    <property type="match status" value="1"/>
</dbReference>
<dbReference type="InterPro" id="IPR033463">
    <property type="entry name" value="sCache_3"/>
</dbReference>
<comment type="caution">
    <text evidence="18">The sequence shown here is derived from an EMBL/GenBank/DDBJ whole genome shotgun (WGS) entry which is preliminary data.</text>
</comment>
<dbReference type="PROSITE" id="PS50885">
    <property type="entry name" value="HAMP"/>
    <property type="match status" value="1"/>
</dbReference>
<dbReference type="InterPro" id="IPR003660">
    <property type="entry name" value="HAMP_dom"/>
</dbReference>
<dbReference type="InterPro" id="IPR003594">
    <property type="entry name" value="HATPase_dom"/>
</dbReference>
<name>A0ABS4JTQ2_9FIRM</name>
<dbReference type="Pfam" id="PF17203">
    <property type="entry name" value="sCache_3_2"/>
    <property type="match status" value="1"/>
</dbReference>
<dbReference type="Proteomes" id="UP001519289">
    <property type="component" value="Unassembled WGS sequence"/>
</dbReference>
<dbReference type="InterPro" id="IPR017204">
    <property type="entry name" value="Sig_transdc_His_kin_STH3221"/>
</dbReference>
<evidence type="ECO:0000256" key="9">
    <source>
        <dbReference type="ARBA" id="ARBA00022777"/>
    </source>
</evidence>
<keyword evidence="5" id="KW-0597">Phosphoprotein</keyword>
<evidence type="ECO:0000256" key="12">
    <source>
        <dbReference type="ARBA" id="ARBA00023012"/>
    </source>
</evidence>
<feature type="transmembrane region" description="Helical" evidence="15">
    <location>
        <begin position="181"/>
        <end position="202"/>
    </location>
</feature>
<dbReference type="Gene3D" id="3.30.565.10">
    <property type="entry name" value="Histidine kinase-like ATPase, C-terminal domain"/>
    <property type="match status" value="1"/>
</dbReference>
<dbReference type="RefSeq" id="WP_209467037.1">
    <property type="nucleotide sequence ID" value="NZ_JAGGLG010000019.1"/>
</dbReference>
<feature type="transmembrane region" description="Helical" evidence="15">
    <location>
        <begin position="20"/>
        <end position="41"/>
    </location>
</feature>
<feature type="domain" description="Histidine kinase" evidence="16">
    <location>
        <begin position="282"/>
        <end position="467"/>
    </location>
</feature>
<evidence type="ECO:0000256" key="6">
    <source>
        <dbReference type="ARBA" id="ARBA00022679"/>
    </source>
</evidence>
<gene>
    <name evidence="18" type="ORF">J2Z79_002328</name>
</gene>
<dbReference type="SUPFAM" id="SSF158472">
    <property type="entry name" value="HAMP domain-like"/>
    <property type="match status" value="1"/>
</dbReference>
<dbReference type="InterPro" id="IPR005467">
    <property type="entry name" value="His_kinase_dom"/>
</dbReference>
<keyword evidence="10" id="KW-0067">ATP-binding</keyword>
<dbReference type="GO" id="GO:0016301">
    <property type="term" value="F:kinase activity"/>
    <property type="evidence" value="ECO:0007669"/>
    <property type="project" value="UniProtKB-KW"/>
</dbReference>
<keyword evidence="11 15" id="KW-1133">Transmembrane helix</keyword>
<dbReference type="PANTHER" id="PTHR24421:SF10">
    <property type="entry name" value="NITRATE_NITRITE SENSOR PROTEIN NARQ"/>
    <property type="match status" value="1"/>
</dbReference>
<sequence>MSGRRWLAAALRPDTYGFGIRAKLITLLLALTAALGLVSILHLRVTLPQVLGEELDKRALSVARDVALRVTDPLLTANPLEVREILADTQATNPDVRYAFVLDSRGALVAHTFTGGFPRDLLTQRPLPPPGEEDVRWLRSEEGVIHDAVALIVDGLAGQVRVGLSQQHLMATLRAVERGQILTLVLACLLAVLVGYLVIWTVTARVPQLVRATQAVGRGDLTVRVAPGPTDEFGRLAEAFNQMVRDLARAREVVAQKEAARRALLQKVLSAQEEERGRISRELHDEVGQALTGLIVGLRLLEEGDEGRGQAAYLRNLAAETLESVRRLSRDLRPAVLDDMGLVAALRRYADDFARRHGISGSVQVVGDESARLPAPLETTLYRVTQEALTNVARHSQARHFGIVLDLRGAQVQLVIEDDGRGFDPSAPRVGVGLTGIAERLALVNGRMTIESSPSGGTALFVSVPRG</sequence>
<evidence type="ECO:0000259" key="17">
    <source>
        <dbReference type="PROSITE" id="PS50885"/>
    </source>
</evidence>
<comment type="subcellular location">
    <subcellularLocation>
        <location evidence="2">Cell membrane</location>
        <topology evidence="2">Multi-pass membrane protein</topology>
    </subcellularLocation>
</comment>
<dbReference type="EC" id="2.7.13.3" evidence="3"/>
<keyword evidence="6" id="KW-0808">Transferase</keyword>
<evidence type="ECO:0000256" key="15">
    <source>
        <dbReference type="SAM" id="Phobius"/>
    </source>
</evidence>
<dbReference type="CDD" id="cd06225">
    <property type="entry name" value="HAMP"/>
    <property type="match status" value="1"/>
</dbReference>
<dbReference type="InterPro" id="IPR011712">
    <property type="entry name" value="Sig_transdc_His_kin_sub3_dim/P"/>
</dbReference>
<comment type="catalytic activity">
    <reaction evidence="1">
        <text>ATP + protein L-histidine = ADP + protein N-phospho-L-histidine.</text>
        <dbReference type="EC" id="2.7.13.3"/>
    </reaction>
</comment>
<dbReference type="Gene3D" id="6.10.340.10">
    <property type="match status" value="1"/>
</dbReference>
<keyword evidence="4" id="KW-1003">Cell membrane</keyword>
<evidence type="ECO:0000256" key="7">
    <source>
        <dbReference type="ARBA" id="ARBA00022692"/>
    </source>
</evidence>
<dbReference type="Pfam" id="PF07730">
    <property type="entry name" value="HisKA_3"/>
    <property type="match status" value="1"/>
</dbReference>
<dbReference type="CDD" id="cd16917">
    <property type="entry name" value="HATPase_UhpB-NarQ-NarX-like"/>
    <property type="match status" value="1"/>
</dbReference>
<reference evidence="18 19" key="1">
    <citation type="submission" date="2021-03" db="EMBL/GenBank/DDBJ databases">
        <title>Genomic Encyclopedia of Type Strains, Phase IV (KMG-IV): sequencing the most valuable type-strain genomes for metagenomic binning, comparative biology and taxonomic classification.</title>
        <authorList>
            <person name="Goeker M."/>
        </authorList>
    </citation>
    <scope>NUCLEOTIDE SEQUENCE [LARGE SCALE GENOMIC DNA]</scope>
    <source>
        <strain evidence="18 19">DSM 27138</strain>
    </source>
</reference>
<dbReference type="EMBL" id="JAGGLG010000019">
    <property type="protein sequence ID" value="MBP2018913.1"/>
    <property type="molecule type" value="Genomic_DNA"/>
</dbReference>
<dbReference type="SUPFAM" id="SSF55874">
    <property type="entry name" value="ATPase domain of HSP90 chaperone/DNA topoisomerase II/histidine kinase"/>
    <property type="match status" value="1"/>
</dbReference>
<keyword evidence="14" id="KW-0175">Coiled coil</keyword>
<evidence type="ECO:0000256" key="13">
    <source>
        <dbReference type="ARBA" id="ARBA00023136"/>
    </source>
</evidence>
<keyword evidence="19" id="KW-1185">Reference proteome</keyword>